<comment type="caution">
    <text evidence="10">The sequence shown here is derived from an EMBL/GenBank/DDBJ whole genome shotgun (WGS) entry which is preliminary data.</text>
</comment>
<dbReference type="InterPro" id="IPR001578">
    <property type="entry name" value="Peptidase_C12_UCH"/>
</dbReference>
<name>A0A150G378_GONPE</name>
<dbReference type="OrthoDB" id="427186at2759"/>
<dbReference type="EMBL" id="LSYV01000071">
    <property type="protein sequence ID" value="KXZ44273.1"/>
    <property type="molecule type" value="Genomic_DNA"/>
</dbReference>
<dbReference type="InterPro" id="IPR038765">
    <property type="entry name" value="Papain-like_cys_pep_sf"/>
</dbReference>
<organism evidence="10 11">
    <name type="scientific">Gonium pectorale</name>
    <name type="common">Green alga</name>
    <dbReference type="NCBI Taxonomy" id="33097"/>
    <lineage>
        <taxon>Eukaryota</taxon>
        <taxon>Viridiplantae</taxon>
        <taxon>Chlorophyta</taxon>
        <taxon>core chlorophytes</taxon>
        <taxon>Chlorophyceae</taxon>
        <taxon>CS clade</taxon>
        <taxon>Chlamydomonadales</taxon>
        <taxon>Volvocaceae</taxon>
        <taxon>Gonium</taxon>
    </lineage>
</organism>
<keyword evidence="6 8" id="KW-0788">Thiol protease</keyword>
<gene>
    <name evidence="10" type="ORF">GPECTOR_70g504</name>
</gene>
<comment type="similarity">
    <text evidence="2 7 8">Belongs to the peptidase C12 family.</text>
</comment>
<keyword evidence="5 8" id="KW-0378">Hydrolase</keyword>
<evidence type="ECO:0000256" key="2">
    <source>
        <dbReference type="ARBA" id="ARBA00009326"/>
    </source>
</evidence>
<evidence type="ECO:0000259" key="9">
    <source>
        <dbReference type="PROSITE" id="PS52048"/>
    </source>
</evidence>
<evidence type="ECO:0000256" key="7">
    <source>
        <dbReference type="PROSITE-ProRule" id="PRU01393"/>
    </source>
</evidence>
<comment type="catalytic activity">
    <reaction evidence="1 8">
        <text>Thiol-dependent hydrolysis of ester, thioester, amide, peptide and isopeptide bonds formed by the C-terminal Gly of ubiquitin (a 76-residue protein attached to proteins as an intracellular targeting signal).</text>
        <dbReference type="EC" id="3.4.19.12"/>
    </reaction>
</comment>
<accession>A0A150G378</accession>
<dbReference type="Proteomes" id="UP000075714">
    <property type="component" value="Unassembled WGS sequence"/>
</dbReference>
<sequence>MASAKKWVPLEANPEVLNNYIIQLGLDASTYSFSDVFGLDEELLAMVPQPVIAVVMCYPVTEASDALAKQADGSFLQRFLLATSGMSPADIGKYLEEPPEGAPNIEEAHQAAAAAGDTAPPSADDDIDLHFVALVEHNGHLWELDGRRAGPVCRGPTSPETLLKDAAAVVQQFISRSNSISFNVLALTATPADE</sequence>
<dbReference type="PRINTS" id="PR00707">
    <property type="entry name" value="UBCTHYDRLASE"/>
</dbReference>
<evidence type="ECO:0000256" key="8">
    <source>
        <dbReference type="RuleBase" id="RU361215"/>
    </source>
</evidence>
<dbReference type="SUPFAM" id="SSF54001">
    <property type="entry name" value="Cysteine proteinases"/>
    <property type="match status" value="1"/>
</dbReference>
<comment type="caution">
    <text evidence="7">Lacks conserved residue(s) required for the propagation of feature annotation.</text>
</comment>
<dbReference type="EC" id="3.4.19.12" evidence="8"/>
<dbReference type="PANTHER" id="PTHR10589:SF17">
    <property type="entry name" value="UBIQUITIN CARBOXYL-TERMINAL HYDROLASE"/>
    <property type="match status" value="1"/>
</dbReference>
<evidence type="ECO:0000256" key="3">
    <source>
        <dbReference type="ARBA" id="ARBA00022670"/>
    </source>
</evidence>
<dbReference type="AlphaFoldDB" id="A0A150G378"/>
<dbReference type="PANTHER" id="PTHR10589">
    <property type="entry name" value="UBIQUITIN CARBOXYL-TERMINAL HYDROLASE"/>
    <property type="match status" value="1"/>
</dbReference>
<dbReference type="GO" id="GO:0006511">
    <property type="term" value="P:ubiquitin-dependent protein catabolic process"/>
    <property type="evidence" value="ECO:0007669"/>
    <property type="project" value="UniProtKB-UniRule"/>
</dbReference>
<evidence type="ECO:0000256" key="5">
    <source>
        <dbReference type="ARBA" id="ARBA00022801"/>
    </source>
</evidence>
<dbReference type="GO" id="GO:0004843">
    <property type="term" value="F:cysteine-type deubiquitinase activity"/>
    <property type="evidence" value="ECO:0007669"/>
    <property type="project" value="UniProtKB-EC"/>
</dbReference>
<dbReference type="Pfam" id="PF01088">
    <property type="entry name" value="Peptidase_C12"/>
    <property type="match status" value="2"/>
</dbReference>
<evidence type="ECO:0000256" key="4">
    <source>
        <dbReference type="ARBA" id="ARBA00022786"/>
    </source>
</evidence>
<keyword evidence="11" id="KW-1185">Reference proteome</keyword>
<feature type="domain" description="UCH catalytic" evidence="9">
    <location>
        <begin position="6"/>
        <end position="189"/>
    </location>
</feature>
<dbReference type="PROSITE" id="PS52048">
    <property type="entry name" value="UCH_DOMAIN"/>
    <property type="match status" value="1"/>
</dbReference>
<reference evidence="11" key="1">
    <citation type="journal article" date="2016" name="Nat. Commun.">
        <title>The Gonium pectorale genome demonstrates co-option of cell cycle regulation during the evolution of multicellularity.</title>
        <authorList>
            <person name="Hanschen E.R."/>
            <person name="Marriage T.N."/>
            <person name="Ferris P.J."/>
            <person name="Hamaji T."/>
            <person name="Toyoda A."/>
            <person name="Fujiyama A."/>
            <person name="Neme R."/>
            <person name="Noguchi H."/>
            <person name="Minakuchi Y."/>
            <person name="Suzuki M."/>
            <person name="Kawai-Toyooka H."/>
            <person name="Smith D.R."/>
            <person name="Sparks H."/>
            <person name="Anderson J."/>
            <person name="Bakaric R."/>
            <person name="Luria V."/>
            <person name="Karger A."/>
            <person name="Kirschner M.W."/>
            <person name="Durand P.M."/>
            <person name="Michod R.E."/>
            <person name="Nozaki H."/>
            <person name="Olson B.J."/>
        </authorList>
    </citation>
    <scope>NUCLEOTIDE SEQUENCE [LARGE SCALE GENOMIC DNA]</scope>
    <source>
        <strain evidence="11">NIES-2863</strain>
    </source>
</reference>
<evidence type="ECO:0000256" key="1">
    <source>
        <dbReference type="ARBA" id="ARBA00000707"/>
    </source>
</evidence>
<keyword evidence="3 8" id="KW-0645">Protease</keyword>
<dbReference type="STRING" id="33097.A0A150G378"/>
<dbReference type="GO" id="GO:0016579">
    <property type="term" value="P:protein deubiquitination"/>
    <property type="evidence" value="ECO:0007669"/>
    <property type="project" value="TreeGrafter"/>
</dbReference>
<dbReference type="Gene3D" id="3.40.532.10">
    <property type="entry name" value="Peptidase C12, ubiquitin carboxyl-terminal hydrolase"/>
    <property type="match status" value="2"/>
</dbReference>
<evidence type="ECO:0000313" key="11">
    <source>
        <dbReference type="Proteomes" id="UP000075714"/>
    </source>
</evidence>
<evidence type="ECO:0000256" key="6">
    <source>
        <dbReference type="ARBA" id="ARBA00022807"/>
    </source>
</evidence>
<dbReference type="InterPro" id="IPR036959">
    <property type="entry name" value="Peptidase_C12_UCH_sf"/>
</dbReference>
<proteinExistence type="inferred from homology"/>
<dbReference type="GO" id="GO:0005737">
    <property type="term" value="C:cytoplasm"/>
    <property type="evidence" value="ECO:0007669"/>
    <property type="project" value="TreeGrafter"/>
</dbReference>
<protein>
    <recommendedName>
        <fullName evidence="8">Ubiquitin carboxyl-terminal hydrolase</fullName>
        <ecNumber evidence="8">3.4.19.12</ecNumber>
    </recommendedName>
</protein>
<evidence type="ECO:0000313" key="10">
    <source>
        <dbReference type="EMBL" id="KXZ44273.1"/>
    </source>
</evidence>
<keyword evidence="4 8" id="KW-0833">Ubl conjugation pathway</keyword>